<gene>
    <name evidence="2" type="ORF">METZ01_LOCUS58964</name>
</gene>
<dbReference type="EMBL" id="UINC01003412">
    <property type="protein sequence ID" value="SVA06110.1"/>
    <property type="molecule type" value="Genomic_DNA"/>
</dbReference>
<evidence type="ECO:0000256" key="1">
    <source>
        <dbReference type="SAM" id="Phobius"/>
    </source>
</evidence>
<keyword evidence="1" id="KW-1133">Transmembrane helix</keyword>
<accession>A0A381SQ09</accession>
<feature type="transmembrane region" description="Helical" evidence="1">
    <location>
        <begin position="12"/>
        <end position="28"/>
    </location>
</feature>
<protein>
    <submittedName>
        <fullName evidence="2">Uncharacterized protein</fullName>
    </submittedName>
</protein>
<name>A0A381SQ09_9ZZZZ</name>
<keyword evidence="1" id="KW-0812">Transmembrane</keyword>
<reference evidence="2" key="1">
    <citation type="submission" date="2018-05" db="EMBL/GenBank/DDBJ databases">
        <authorList>
            <person name="Lanie J.A."/>
            <person name="Ng W.-L."/>
            <person name="Kazmierczak K.M."/>
            <person name="Andrzejewski T.M."/>
            <person name="Davidsen T.M."/>
            <person name="Wayne K.J."/>
            <person name="Tettelin H."/>
            <person name="Glass J.I."/>
            <person name="Rusch D."/>
            <person name="Podicherti R."/>
            <person name="Tsui H.-C.T."/>
            <person name="Winkler M.E."/>
        </authorList>
    </citation>
    <scope>NUCLEOTIDE SEQUENCE</scope>
</reference>
<dbReference type="AlphaFoldDB" id="A0A381SQ09"/>
<proteinExistence type="predicted"/>
<evidence type="ECO:0000313" key="2">
    <source>
        <dbReference type="EMBL" id="SVA06110.1"/>
    </source>
</evidence>
<keyword evidence="1" id="KW-0472">Membrane</keyword>
<sequence>MVDWSDPEFQKSLLISIIGLSVGIWWISSRIRAKLREVEDRRAKRWQEIDEISDE</sequence>
<organism evidence="2">
    <name type="scientific">marine metagenome</name>
    <dbReference type="NCBI Taxonomy" id="408172"/>
    <lineage>
        <taxon>unclassified sequences</taxon>
        <taxon>metagenomes</taxon>
        <taxon>ecological metagenomes</taxon>
    </lineage>
</organism>